<protein>
    <submittedName>
        <fullName evidence="1">Uncharacterized protein</fullName>
    </submittedName>
</protein>
<dbReference type="Proteomes" id="UP000030753">
    <property type="component" value="Unassembled WGS sequence"/>
</dbReference>
<evidence type="ECO:0000313" key="2">
    <source>
        <dbReference type="Proteomes" id="UP000030753"/>
    </source>
</evidence>
<name>W9HYV7_FUSOX</name>
<dbReference type="HOGENOM" id="CLU_3368529_0_0_1"/>
<organism evidence="1 2">
    <name type="scientific">Fusarium oxysporum NRRL 32931</name>
    <dbReference type="NCBI Taxonomy" id="660029"/>
    <lineage>
        <taxon>Eukaryota</taxon>
        <taxon>Fungi</taxon>
        <taxon>Dikarya</taxon>
        <taxon>Ascomycota</taxon>
        <taxon>Pezizomycotina</taxon>
        <taxon>Sordariomycetes</taxon>
        <taxon>Hypocreomycetidae</taxon>
        <taxon>Hypocreales</taxon>
        <taxon>Nectriaceae</taxon>
        <taxon>Fusarium</taxon>
        <taxon>Fusarium oxysporum species complex</taxon>
    </lineage>
</organism>
<sequence length="35" mass="3829">MRRGDTFENLKDPSLNTLGAGSWFEAAAGKRLCES</sequence>
<dbReference type="EMBL" id="JH717845">
    <property type="protein sequence ID" value="EWY85944.1"/>
    <property type="molecule type" value="Genomic_DNA"/>
</dbReference>
<proteinExistence type="predicted"/>
<evidence type="ECO:0000313" key="1">
    <source>
        <dbReference type="EMBL" id="EWY85944.1"/>
    </source>
</evidence>
<dbReference type="AlphaFoldDB" id="W9HYV7"/>
<accession>W9HYV7</accession>
<reference evidence="1 2" key="1">
    <citation type="submission" date="2011-06" db="EMBL/GenBank/DDBJ databases">
        <title>The Genome Sequence of Fusarium oxysporum FOSC 3-a.</title>
        <authorList>
            <consortium name="The Broad Institute Genome Sequencing Platform"/>
            <person name="Ma L.-J."/>
            <person name="Gale L.R."/>
            <person name="Schwartz D.C."/>
            <person name="Zhou S."/>
            <person name="Corby-Kistler H."/>
            <person name="Young S.K."/>
            <person name="Zeng Q."/>
            <person name="Gargeya S."/>
            <person name="Fitzgerald M."/>
            <person name="Haas B."/>
            <person name="Abouelleil A."/>
            <person name="Alvarado L."/>
            <person name="Arachchi H.M."/>
            <person name="Berlin A."/>
            <person name="Brown A."/>
            <person name="Chapman S.B."/>
            <person name="Chen Z."/>
            <person name="Dunbar C."/>
            <person name="Freedman E."/>
            <person name="Gearin G."/>
            <person name="Gellesch M."/>
            <person name="Goldberg J."/>
            <person name="Griggs A."/>
            <person name="Gujja S."/>
            <person name="Heiman D."/>
            <person name="Howarth C."/>
            <person name="Larson L."/>
            <person name="Lui A."/>
            <person name="MacDonald P.J.P."/>
            <person name="Mehta T."/>
            <person name="Montmayeur A."/>
            <person name="Murphy C."/>
            <person name="Neiman D."/>
            <person name="Pearson M."/>
            <person name="Priest M."/>
            <person name="Roberts A."/>
            <person name="Saif S."/>
            <person name="Shea T."/>
            <person name="Shenoy N."/>
            <person name="Sisk P."/>
            <person name="Stolte C."/>
            <person name="Sykes S."/>
            <person name="Wortman J."/>
            <person name="Nusbaum C."/>
            <person name="Birren B."/>
        </authorList>
    </citation>
    <scope>NUCLEOTIDE SEQUENCE [LARGE SCALE GENOMIC DNA]</scope>
    <source>
        <strain evidence="2">FOSC 3-a</strain>
    </source>
</reference>
<gene>
    <name evidence="1" type="ORF">FOYG_10611</name>
</gene>